<comment type="caution">
    <text evidence="3">The sequence shown here is derived from an EMBL/GenBank/DDBJ whole genome shotgun (WGS) entry which is preliminary data.</text>
</comment>
<evidence type="ECO:0000256" key="2">
    <source>
        <dbReference type="SAM" id="Phobius"/>
    </source>
</evidence>
<dbReference type="OrthoDB" id="9955763at2"/>
<gene>
    <name evidence="3" type="ORF">CLV70_13528</name>
</gene>
<dbReference type="EMBL" id="PVZG01000035">
    <property type="protein sequence ID" value="PRY19324.1"/>
    <property type="molecule type" value="Genomic_DNA"/>
</dbReference>
<feature type="transmembrane region" description="Helical" evidence="2">
    <location>
        <begin position="28"/>
        <end position="46"/>
    </location>
</feature>
<protein>
    <submittedName>
        <fullName evidence="3">Uncharacterized protein</fullName>
    </submittedName>
</protein>
<reference evidence="3 4" key="1">
    <citation type="submission" date="2018-03" db="EMBL/GenBank/DDBJ databases">
        <title>Genomic Encyclopedia of Archaeal and Bacterial Type Strains, Phase II (KMG-II): from individual species to whole genera.</title>
        <authorList>
            <person name="Goeker M."/>
        </authorList>
    </citation>
    <scope>NUCLEOTIDE SEQUENCE [LARGE SCALE GENOMIC DNA]</scope>
    <source>
        <strain evidence="3 4">DSM 45348</strain>
    </source>
</reference>
<proteinExistence type="predicted"/>
<dbReference type="Proteomes" id="UP000239209">
    <property type="component" value="Unassembled WGS sequence"/>
</dbReference>
<evidence type="ECO:0000256" key="1">
    <source>
        <dbReference type="SAM" id="MobiDB-lite"/>
    </source>
</evidence>
<evidence type="ECO:0000313" key="3">
    <source>
        <dbReference type="EMBL" id="PRY19324.1"/>
    </source>
</evidence>
<dbReference type="RefSeq" id="WP_106131170.1">
    <property type="nucleotide sequence ID" value="NZ_PVZG01000035.1"/>
</dbReference>
<dbReference type="AlphaFoldDB" id="A0A2T0RDR6"/>
<keyword evidence="2" id="KW-0472">Membrane</keyword>
<feature type="region of interest" description="Disordered" evidence="1">
    <location>
        <begin position="49"/>
        <end position="72"/>
    </location>
</feature>
<keyword evidence="2" id="KW-1133">Transmembrane helix</keyword>
<organism evidence="3 4">
    <name type="scientific">Pseudosporangium ferrugineum</name>
    <dbReference type="NCBI Taxonomy" id="439699"/>
    <lineage>
        <taxon>Bacteria</taxon>
        <taxon>Bacillati</taxon>
        <taxon>Actinomycetota</taxon>
        <taxon>Actinomycetes</taxon>
        <taxon>Micromonosporales</taxon>
        <taxon>Micromonosporaceae</taxon>
        <taxon>Pseudosporangium</taxon>
    </lineage>
</organism>
<accession>A0A2T0RDR6</accession>
<evidence type="ECO:0000313" key="4">
    <source>
        <dbReference type="Proteomes" id="UP000239209"/>
    </source>
</evidence>
<sequence length="72" mass="7727">MADHEPRWYDELPARGLWRTRRRDRIEFVIAAVLLTALLGLLALGASREPHRGPRPAPASSGVTAPAGGGAT</sequence>
<keyword evidence="2" id="KW-0812">Transmembrane</keyword>
<name>A0A2T0RDR6_9ACTN</name>
<keyword evidence="4" id="KW-1185">Reference proteome</keyword>